<keyword evidence="1" id="KW-0472">Membrane</keyword>
<name>A0ABT3HS89_9FLAO</name>
<gene>
    <name evidence="2" type="ORF">OH806_15320</name>
</gene>
<organism evidence="2 3">
    <name type="scientific">Chryseobacterium oryctis</name>
    <dbReference type="NCBI Taxonomy" id="2952618"/>
    <lineage>
        <taxon>Bacteria</taxon>
        <taxon>Pseudomonadati</taxon>
        <taxon>Bacteroidota</taxon>
        <taxon>Flavobacteriia</taxon>
        <taxon>Flavobacteriales</taxon>
        <taxon>Weeksellaceae</taxon>
        <taxon>Chryseobacterium group</taxon>
        <taxon>Chryseobacterium</taxon>
    </lineage>
</organism>
<evidence type="ECO:0008006" key="4">
    <source>
        <dbReference type="Google" id="ProtNLM"/>
    </source>
</evidence>
<keyword evidence="3" id="KW-1185">Reference proteome</keyword>
<keyword evidence="1" id="KW-1133">Transmembrane helix</keyword>
<protein>
    <recommendedName>
        <fullName evidence="4">SMODS and SLOG-associating 2TM effector domain-containing protein</fullName>
    </recommendedName>
</protein>
<dbReference type="Proteomes" id="UP001163719">
    <property type="component" value="Unassembled WGS sequence"/>
</dbReference>
<comment type="caution">
    <text evidence="2">The sequence shown here is derived from an EMBL/GenBank/DDBJ whole genome shotgun (WGS) entry which is preliminary data.</text>
</comment>
<proteinExistence type="predicted"/>
<evidence type="ECO:0000256" key="1">
    <source>
        <dbReference type="SAM" id="Phobius"/>
    </source>
</evidence>
<keyword evidence="1" id="KW-0812">Transmembrane</keyword>
<accession>A0ABT3HS89</accession>
<reference evidence="2" key="1">
    <citation type="submission" date="2022-10" db="EMBL/GenBank/DDBJ databases">
        <title>Chryseobacterium babae sp. nov. isolated from the gut of the beetle Oryctes rhinoceros, and Chryseobacterium kimseyorum sp. nov., isolated from a stick insect rearing cage.</title>
        <authorList>
            <person name="Shelomi M."/>
            <person name="Han C.-J."/>
            <person name="Chen W.-M."/>
            <person name="Chen H.-K."/>
            <person name="Liaw S.-J."/>
            <person name="Muhle E."/>
            <person name="Clermont D."/>
        </authorList>
    </citation>
    <scope>NUCLEOTIDE SEQUENCE</scope>
    <source>
        <strain evidence="2">WLa1L2M3</strain>
    </source>
</reference>
<feature type="transmembrane region" description="Helical" evidence="1">
    <location>
        <begin position="36"/>
        <end position="53"/>
    </location>
</feature>
<dbReference type="EMBL" id="JAPDHV010000009">
    <property type="protein sequence ID" value="MCW3162642.1"/>
    <property type="molecule type" value="Genomic_DNA"/>
</dbReference>
<feature type="transmembrane region" description="Helical" evidence="1">
    <location>
        <begin position="154"/>
        <end position="171"/>
    </location>
</feature>
<evidence type="ECO:0000313" key="2">
    <source>
        <dbReference type="EMBL" id="MCW3162642.1"/>
    </source>
</evidence>
<evidence type="ECO:0000313" key="3">
    <source>
        <dbReference type="Proteomes" id="UP001163719"/>
    </source>
</evidence>
<feature type="transmembrane region" description="Helical" evidence="1">
    <location>
        <begin position="183"/>
        <end position="202"/>
    </location>
</feature>
<dbReference type="RefSeq" id="WP_264744560.1">
    <property type="nucleotide sequence ID" value="NZ_JAPDHV010000009.1"/>
</dbReference>
<feature type="transmembrane region" description="Helical" evidence="1">
    <location>
        <begin position="59"/>
        <end position="76"/>
    </location>
</feature>
<sequence length="236" mass="28287">MNTFDEEFKNFIQNFTLEKLYLKNTYSSQSQKRDKCLFIPLIFMIAGILMPLFDTFKIFGITLASLSCLAMFLYIYRERVVKARNELKGNGLPVSKNFYEWKTEELKNSRIKYLYQEYENIDSNIIQKRIEISEEQVKILDKDIFSDFEKVTEFFGKNYILLIIGVFVGLFNKSEYSESNFNILLRFIAFILGFSYFITLSWKCFIKKNLMASYNFKKEQYLDYIFVMKNILMMRI</sequence>